<gene>
    <name evidence="2" type="ORF">AUC71_05675</name>
</gene>
<proteinExistence type="predicted"/>
<dbReference type="AlphaFoldDB" id="A0A1E3WF34"/>
<accession>A0A1E3WF34</accession>
<organism evidence="2 3">
    <name type="scientific">Methyloceanibacter marginalis</name>
    <dbReference type="NCBI Taxonomy" id="1774971"/>
    <lineage>
        <taxon>Bacteria</taxon>
        <taxon>Pseudomonadati</taxon>
        <taxon>Pseudomonadota</taxon>
        <taxon>Alphaproteobacteria</taxon>
        <taxon>Hyphomicrobiales</taxon>
        <taxon>Hyphomicrobiaceae</taxon>
        <taxon>Methyloceanibacter</taxon>
    </lineage>
</organism>
<keyword evidence="3" id="KW-1185">Reference proteome</keyword>
<protein>
    <submittedName>
        <fullName evidence="2">Uncharacterized protein</fullName>
    </submittedName>
</protein>
<feature type="region of interest" description="Disordered" evidence="1">
    <location>
        <begin position="33"/>
        <end position="77"/>
    </location>
</feature>
<feature type="compositionally biased region" description="Polar residues" evidence="1">
    <location>
        <begin position="39"/>
        <end position="48"/>
    </location>
</feature>
<evidence type="ECO:0000313" key="3">
    <source>
        <dbReference type="Proteomes" id="UP000095042"/>
    </source>
</evidence>
<comment type="caution">
    <text evidence="2">The sequence shown here is derived from an EMBL/GenBank/DDBJ whole genome shotgun (WGS) entry which is preliminary data.</text>
</comment>
<dbReference type="EMBL" id="LPWD01000009">
    <property type="protein sequence ID" value="ODS04132.1"/>
    <property type="molecule type" value="Genomic_DNA"/>
</dbReference>
<evidence type="ECO:0000313" key="2">
    <source>
        <dbReference type="EMBL" id="ODS04132.1"/>
    </source>
</evidence>
<evidence type="ECO:0000256" key="1">
    <source>
        <dbReference type="SAM" id="MobiDB-lite"/>
    </source>
</evidence>
<name>A0A1E3WF34_9HYPH</name>
<dbReference type="Proteomes" id="UP000095042">
    <property type="component" value="Unassembled WGS sequence"/>
</dbReference>
<reference evidence="2 3" key="1">
    <citation type="journal article" date="2016" name="Environ. Microbiol.">
        <title>New Methyloceanibacter diversity from North Sea sediments includes methanotroph containing solely the soluble methane monooxygenase.</title>
        <authorList>
            <person name="Vekeman B."/>
            <person name="Kerckhof F.M."/>
            <person name="Cremers G."/>
            <person name="de Vos P."/>
            <person name="Vandamme P."/>
            <person name="Boon N."/>
            <person name="Op den Camp H.J."/>
            <person name="Heylen K."/>
        </authorList>
    </citation>
    <scope>NUCLEOTIDE SEQUENCE [LARGE SCALE GENOMIC DNA]</scope>
    <source>
        <strain evidence="2 3">R-67177</strain>
    </source>
</reference>
<sequence>MPSSASPPPKPSLLFSFSGVRLVDQTFAPLEVEKADTSPAASSVNTLPPATRGTALSRPLDEDPVPASAVQTLRKPP</sequence>